<dbReference type="GO" id="GO:0020037">
    <property type="term" value="F:heme binding"/>
    <property type="evidence" value="ECO:0007669"/>
    <property type="project" value="InterPro"/>
</dbReference>
<dbReference type="InterPro" id="IPR020835">
    <property type="entry name" value="Catalase_sf"/>
</dbReference>
<evidence type="ECO:0000313" key="1">
    <source>
        <dbReference type="EMBL" id="AWN37126.1"/>
    </source>
</evidence>
<sequence length="360" mass="39344">MTYLRYAPDIEQPAPDEQETIDGIIQGMTQQSQTVEKREHHAVRASHAKSSACVTGELTVAAGLPPELAQGLFATPGTHKVAVRFAQGPGETLGDRVSTHRGMSIKVFGVPGEKLPGHDVETQDFVLATGTTFPSGTASGFLRDGTVIGKSTGLPEGVKSAVSSTARNLNKVLHAFGTESAMADFFGHPYSHPLADSYFSQAPMRFGDYVAKLGAVPATQAQRDLAEWRLDPHGDENGFRHATVAFFRDDDVVFELKAQLWADTERQPIEDSSVDWPVSISPYRTVATIRLPRQDAYSPGRVRYFDEVMTFRPAHSLAAHRPLGSIMRARLQVYRALSDFRHRENDVTAENTASPESIPA</sequence>
<dbReference type="KEGG" id="meti:DK427_16460"/>
<organism evidence="1 2">
    <name type="scientific">Methylobacterium radiodurans</name>
    <dbReference type="NCBI Taxonomy" id="2202828"/>
    <lineage>
        <taxon>Bacteria</taxon>
        <taxon>Pseudomonadati</taxon>
        <taxon>Pseudomonadota</taxon>
        <taxon>Alphaproteobacteria</taxon>
        <taxon>Hyphomicrobiales</taxon>
        <taxon>Methylobacteriaceae</taxon>
        <taxon>Methylobacterium</taxon>
    </lineage>
</organism>
<dbReference type="AlphaFoldDB" id="A0A2U8VVH4"/>
<dbReference type="Gene3D" id="2.40.180.10">
    <property type="entry name" value="Catalase core domain"/>
    <property type="match status" value="1"/>
</dbReference>
<dbReference type="PANTHER" id="PTHR36195">
    <property type="entry name" value="DOMAIN PROTEIN, PUTATIVE (AFU_ORTHOLOGUE AFUA_5G01990)-RELATED-RELATED"/>
    <property type="match status" value="1"/>
</dbReference>
<dbReference type="Proteomes" id="UP000246058">
    <property type="component" value="Chromosome"/>
</dbReference>
<dbReference type="RefSeq" id="WP_109952205.1">
    <property type="nucleotide sequence ID" value="NZ_CP029551.1"/>
</dbReference>
<accession>A0A2U8VVH4</accession>
<evidence type="ECO:0000313" key="2">
    <source>
        <dbReference type="Proteomes" id="UP000246058"/>
    </source>
</evidence>
<dbReference type="EMBL" id="CP029551">
    <property type="protein sequence ID" value="AWN37126.1"/>
    <property type="molecule type" value="Genomic_DNA"/>
</dbReference>
<dbReference type="PANTHER" id="PTHR36195:SF4">
    <property type="entry name" value="DOMAIN PROTEIN, PUTATIVE (AFU_ORTHOLOGUE AFUA_5G01990)-RELATED"/>
    <property type="match status" value="1"/>
</dbReference>
<dbReference type="SUPFAM" id="SSF56634">
    <property type="entry name" value="Heme-dependent catalase-like"/>
    <property type="match status" value="1"/>
</dbReference>
<reference evidence="1 2" key="1">
    <citation type="submission" date="2018-05" db="EMBL/GenBank/DDBJ databases">
        <title>Complete Genome Sequence of Methylobacterium sp. 17Sr1-43.</title>
        <authorList>
            <person name="Srinivasan S."/>
        </authorList>
    </citation>
    <scope>NUCLEOTIDE SEQUENCE [LARGE SCALE GENOMIC DNA]</scope>
    <source>
        <strain evidence="1 2">17Sr1-43</strain>
    </source>
</reference>
<gene>
    <name evidence="1" type="ORF">DK427_16460</name>
</gene>
<dbReference type="OrthoDB" id="9765610at2"/>
<dbReference type="CDD" id="cd08152">
    <property type="entry name" value="y4iL_like"/>
    <property type="match status" value="1"/>
</dbReference>
<keyword evidence="2" id="KW-1185">Reference proteome</keyword>
<proteinExistence type="predicted"/>
<name>A0A2U8VVH4_9HYPH</name>
<protein>
    <submittedName>
        <fullName evidence="1">Catalase</fullName>
    </submittedName>
</protein>